<dbReference type="Gene3D" id="3.40.1550.10">
    <property type="entry name" value="CheC-like"/>
    <property type="match status" value="1"/>
</dbReference>
<protein>
    <submittedName>
        <fullName evidence="3">Chemotaxis protein CheX</fullName>
    </submittedName>
</protein>
<dbReference type="OrthoDB" id="9788100at2"/>
<dbReference type="PANTHER" id="PTHR39452">
    <property type="entry name" value="CHEY-P PHOSPHATASE CHEX"/>
    <property type="match status" value="1"/>
</dbReference>
<evidence type="ECO:0000313" key="3">
    <source>
        <dbReference type="EMBL" id="SMC69897.1"/>
    </source>
</evidence>
<proteinExistence type="predicted"/>
<sequence>MKAEFVNPFFQALKDVFKLMLDLEITKSSLAAKKDLISENEVTVAIKLTGDISGSVLFSFPESTTLEIVKIMSGMEMHKLDSFVTSALGEVSNIISGNAVTYLSQANYHCDILPPQIVIRENNSTALDTEQTLTIPLHTSIGGIRLNFAIGENK</sequence>
<accession>A0A1W2BA98</accession>
<dbReference type="EMBL" id="FWXI01000007">
    <property type="protein sequence ID" value="SMC69897.1"/>
    <property type="molecule type" value="Genomic_DNA"/>
</dbReference>
<dbReference type="SUPFAM" id="SSF103039">
    <property type="entry name" value="CheC-like"/>
    <property type="match status" value="1"/>
</dbReference>
<dbReference type="Proteomes" id="UP000192738">
    <property type="component" value="Unassembled WGS sequence"/>
</dbReference>
<feature type="domain" description="Chemotaxis phosphatase CheX-like" evidence="2">
    <location>
        <begin position="42"/>
        <end position="137"/>
    </location>
</feature>
<evidence type="ECO:0000313" key="4">
    <source>
        <dbReference type="Proteomes" id="UP000192738"/>
    </source>
</evidence>
<dbReference type="CDD" id="cd17906">
    <property type="entry name" value="CheX"/>
    <property type="match status" value="1"/>
</dbReference>
<dbReference type="GO" id="GO:0006935">
    <property type="term" value="P:chemotaxis"/>
    <property type="evidence" value="ECO:0007669"/>
    <property type="project" value="UniProtKB-KW"/>
</dbReference>
<dbReference type="InterPro" id="IPR038756">
    <property type="entry name" value="CheX-like"/>
</dbReference>
<dbReference type="AlphaFoldDB" id="A0A1W2BA98"/>
<reference evidence="3 4" key="1">
    <citation type="submission" date="2017-04" db="EMBL/GenBank/DDBJ databases">
        <authorList>
            <person name="Afonso C.L."/>
            <person name="Miller P.J."/>
            <person name="Scott M.A."/>
            <person name="Spackman E."/>
            <person name="Goraichik I."/>
            <person name="Dimitrov K.M."/>
            <person name="Suarez D.L."/>
            <person name="Swayne D.E."/>
        </authorList>
    </citation>
    <scope>NUCLEOTIDE SEQUENCE [LARGE SCALE GENOMIC DNA]</scope>
    <source>
        <strain evidence="3 4">DSM 5090</strain>
    </source>
</reference>
<evidence type="ECO:0000256" key="1">
    <source>
        <dbReference type="ARBA" id="ARBA00022500"/>
    </source>
</evidence>
<gene>
    <name evidence="3" type="ORF">SAMN04488500_10714</name>
</gene>
<dbReference type="PANTHER" id="PTHR39452:SF1">
    <property type="entry name" value="CHEY-P PHOSPHATASE CHEX"/>
    <property type="match status" value="1"/>
</dbReference>
<keyword evidence="1" id="KW-0145">Chemotaxis</keyword>
<evidence type="ECO:0000259" key="2">
    <source>
        <dbReference type="Pfam" id="PF13690"/>
    </source>
</evidence>
<keyword evidence="4" id="KW-1185">Reference proteome</keyword>
<dbReference type="Pfam" id="PF13690">
    <property type="entry name" value="CheX"/>
    <property type="match status" value="1"/>
</dbReference>
<dbReference type="RefSeq" id="WP_084575530.1">
    <property type="nucleotide sequence ID" value="NZ_CP155572.1"/>
</dbReference>
<dbReference type="InterPro" id="IPR028976">
    <property type="entry name" value="CheC-like_sf"/>
</dbReference>
<dbReference type="InterPro" id="IPR028051">
    <property type="entry name" value="CheX-like_dom"/>
</dbReference>
<dbReference type="STRING" id="112901.SAMN04488500_10714"/>
<organism evidence="3 4">
    <name type="scientific">Sporomusa malonica</name>
    <dbReference type="NCBI Taxonomy" id="112901"/>
    <lineage>
        <taxon>Bacteria</taxon>
        <taxon>Bacillati</taxon>
        <taxon>Bacillota</taxon>
        <taxon>Negativicutes</taxon>
        <taxon>Selenomonadales</taxon>
        <taxon>Sporomusaceae</taxon>
        <taxon>Sporomusa</taxon>
    </lineage>
</organism>
<name>A0A1W2BA98_9FIRM</name>